<dbReference type="EMBL" id="BMJJ01000011">
    <property type="protein sequence ID" value="GGD34211.1"/>
    <property type="molecule type" value="Genomic_DNA"/>
</dbReference>
<dbReference type="PANTHER" id="PTHR43776">
    <property type="entry name" value="TRANSPORT ATP-BINDING PROTEIN"/>
    <property type="match status" value="1"/>
</dbReference>
<evidence type="ECO:0000256" key="5">
    <source>
        <dbReference type="ARBA" id="ARBA00022840"/>
    </source>
</evidence>
<comment type="caution">
    <text evidence="7">The sequence shown here is derived from an EMBL/GenBank/DDBJ whole genome shotgun (WGS) entry which is preliminary data.</text>
</comment>
<dbReference type="InterPro" id="IPR017871">
    <property type="entry name" value="ABC_transporter-like_CS"/>
</dbReference>
<dbReference type="InterPro" id="IPR003593">
    <property type="entry name" value="AAA+_ATPase"/>
</dbReference>
<dbReference type="Proteomes" id="UP000613160">
    <property type="component" value="Unassembled WGS sequence"/>
</dbReference>
<dbReference type="Gene3D" id="3.40.50.300">
    <property type="entry name" value="P-loop containing nucleotide triphosphate hydrolases"/>
    <property type="match status" value="1"/>
</dbReference>
<dbReference type="GO" id="GO:0005524">
    <property type="term" value="F:ATP binding"/>
    <property type="evidence" value="ECO:0007669"/>
    <property type="project" value="UniProtKB-KW"/>
</dbReference>
<dbReference type="RefSeq" id="WP_244640406.1">
    <property type="nucleotide sequence ID" value="NZ_BMJJ01000011.1"/>
</dbReference>
<keyword evidence="8" id="KW-1185">Reference proteome</keyword>
<comment type="similarity">
    <text evidence="2">Belongs to the ABC transporter superfamily.</text>
</comment>
<sequence>MTEAMIGAAPDVGLELRGVSLHYGGKRSWRRKAEPVRAVDGVDIVLGPGETLGIVGESGSGKSTLGRIAAGIEAPSAGSVRFRGEPYAAIGSAAWRRQRRSVQVVFQNPSQALDPRLSIAAQVREPMDAHGIDAGGGTVEAMLARVGLAGLGGRFPHQLSGGQLQRAVIARALSLSPDVIVCDEAVSALDVSVQAQILNLLQDLQAEFGVAFLFISHDLGVVRHVSHRIAVMRQGQIVETGLAAEVFARPQHPYTRALIAALPAASPAARRQRDARALASLLKA</sequence>
<dbReference type="SUPFAM" id="SSF52540">
    <property type="entry name" value="P-loop containing nucleoside triphosphate hydrolases"/>
    <property type="match status" value="1"/>
</dbReference>
<keyword evidence="3" id="KW-0813">Transport</keyword>
<dbReference type="AlphaFoldDB" id="A0A916Y8H7"/>
<evidence type="ECO:0000256" key="1">
    <source>
        <dbReference type="ARBA" id="ARBA00004417"/>
    </source>
</evidence>
<dbReference type="PANTHER" id="PTHR43776:SF7">
    <property type="entry name" value="D,D-DIPEPTIDE TRANSPORT ATP-BINDING PROTEIN DDPF-RELATED"/>
    <property type="match status" value="1"/>
</dbReference>
<organism evidence="7 8">
    <name type="scientific">Aureimonas glaciei</name>
    <dbReference type="NCBI Taxonomy" id="1776957"/>
    <lineage>
        <taxon>Bacteria</taxon>
        <taxon>Pseudomonadati</taxon>
        <taxon>Pseudomonadota</taxon>
        <taxon>Alphaproteobacteria</taxon>
        <taxon>Hyphomicrobiales</taxon>
        <taxon>Aurantimonadaceae</taxon>
        <taxon>Aureimonas</taxon>
    </lineage>
</organism>
<evidence type="ECO:0000256" key="4">
    <source>
        <dbReference type="ARBA" id="ARBA00022741"/>
    </source>
</evidence>
<dbReference type="GO" id="GO:0016887">
    <property type="term" value="F:ATP hydrolysis activity"/>
    <property type="evidence" value="ECO:0007669"/>
    <property type="project" value="InterPro"/>
</dbReference>
<evidence type="ECO:0000256" key="2">
    <source>
        <dbReference type="ARBA" id="ARBA00005417"/>
    </source>
</evidence>
<reference evidence="7" key="1">
    <citation type="journal article" date="2014" name="Int. J. Syst. Evol. Microbiol.">
        <title>Complete genome sequence of Corynebacterium casei LMG S-19264T (=DSM 44701T), isolated from a smear-ripened cheese.</title>
        <authorList>
            <consortium name="US DOE Joint Genome Institute (JGI-PGF)"/>
            <person name="Walter F."/>
            <person name="Albersmeier A."/>
            <person name="Kalinowski J."/>
            <person name="Ruckert C."/>
        </authorList>
    </citation>
    <scope>NUCLEOTIDE SEQUENCE</scope>
    <source>
        <strain evidence="7">CGMCC 1.15493</strain>
    </source>
</reference>
<dbReference type="PROSITE" id="PS00211">
    <property type="entry name" value="ABC_TRANSPORTER_1"/>
    <property type="match status" value="1"/>
</dbReference>
<protein>
    <submittedName>
        <fullName evidence="7">ABC transporter ATP-binding protein</fullName>
    </submittedName>
</protein>
<evidence type="ECO:0000313" key="7">
    <source>
        <dbReference type="EMBL" id="GGD34211.1"/>
    </source>
</evidence>
<evidence type="ECO:0000259" key="6">
    <source>
        <dbReference type="PROSITE" id="PS50893"/>
    </source>
</evidence>
<dbReference type="InterPro" id="IPR050319">
    <property type="entry name" value="ABC_transp_ATP-bind"/>
</dbReference>
<dbReference type="PROSITE" id="PS50893">
    <property type="entry name" value="ABC_TRANSPORTER_2"/>
    <property type="match status" value="1"/>
</dbReference>
<dbReference type="GO" id="GO:0005886">
    <property type="term" value="C:plasma membrane"/>
    <property type="evidence" value="ECO:0007669"/>
    <property type="project" value="UniProtKB-SubCell"/>
</dbReference>
<dbReference type="InterPro" id="IPR013563">
    <property type="entry name" value="Oligopep_ABC_C"/>
</dbReference>
<dbReference type="GO" id="GO:0055085">
    <property type="term" value="P:transmembrane transport"/>
    <property type="evidence" value="ECO:0007669"/>
    <property type="project" value="UniProtKB-ARBA"/>
</dbReference>
<keyword evidence="4" id="KW-0547">Nucleotide-binding</keyword>
<reference evidence="7" key="2">
    <citation type="submission" date="2020-09" db="EMBL/GenBank/DDBJ databases">
        <authorList>
            <person name="Sun Q."/>
            <person name="Zhou Y."/>
        </authorList>
    </citation>
    <scope>NUCLEOTIDE SEQUENCE</scope>
    <source>
        <strain evidence="7">CGMCC 1.15493</strain>
    </source>
</reference>
<name>A0A916Y8H7_9HYPH</name>
<dbReference type="CDD" id="cd03257">
    <property type="entry name" value="ABC_NikE_OppD_transporters"/>
    <property type="match status" value="1"/>
</dbReference>
<dbReference type="Pfam" id="PF00005">
    <property type="entry name" value="ABC_tran"/>
    <property type="match status" value="1"/>
</dbReference>
<dbReference type="GO" id="GO:0015833">
    <property type="term" value="P:peptide transport"/>
    <property type="evidence" value="ECO:0007669"/>
    <property type="project" value="InterPro"/>
</dbReference>
<feature type="domain" description="ABC transporter" evidence="6">
    <location>
        <begin position="16"/>
        <end position="259"/>
    </location>
</feature>
<comment type="subcellular location">
    <subcellularLocation>
        <location evidence="1">Cell inner membrane</location>
        <topology evidence="1">Peripheral membrane protein</topology>
    </subcellularLocation>
</comment>
<dbReference type="SMART" id="SM00382">
    <property type="entry name" value="AAA"/>
    <property type="match status" value="1"/>
</dbReference>
<accession>A0A916Y8H7</accession>
<evidence type="ECO:0000313" key="8">
    <source>
        <dbReference type="Proteomes" id="UP000613160"/>
    </source>
</evidence>
<keyword evidence="5 7" id="KW-0067">ATP-binding</keyword>
<dbReference type="Pfam" id="PF08352">
    <property type="entry name" value="oligo_HPY"/>
    <property type="match status" value="1"/>
</dbReference>
<dbReference type="InterPro" id="IPR027417">
    <property type="entry name" value="P-loop_NTPase"/>
</dbReference>
<gene>
    <name evidence="7" type="ORF">GCM10011335_41550</name>
</gene>
<proteinExistence type="inferred from homology"/>
<evidence type="ECO:0000256" key="3">
    <source>
        <dbReference type="ARBA" id="ARBA00022448"/>
    </source>
</evidence>
<dbReference type="InterPro" id="IPR003439">
    <property type="entry name" value="ABC_transporter-like_ATP-bd"/>
</dbReference>